<feature type="transmembrane region" description="Helical" evidence="19">
    <location>
        <begin position="790"/>
        <end position="807"/>
    </location>
</feature>
<dbReference type="PANTHER" id="PTHR42861">
    <property type="entry name" value="CALCIUM-TRANSPORTING ATPASE"/>
    <property type="match status" value="1"/>
</dbReference>
<keyword evidence="14 19" id="KW-1133">Transmembrane helix</keyword>
<dbReference type="Gene3D" id="3.40.50.1000">
    <property type="entry name" value="HAD superfamily/HAD-like"/>
    <property type="match status" value="1"/>
</dbReference>
<dbReference type="InterPro" id="IPR036412">
    <property type="entry name" value="HAD-like_sf"/>
</dbReference>
<dbReference type="InterPro" id="IPR023214">
    <property type="entry name" value="HAD_sf"/>
</dbReference>
<evidence type="ECO:0000256" key="5">
    <source>
        <dbReference type="ARBA" id="ARBA00013555"/>
    </source>
</evidence>
<evidence type="ECO:0000256" key="18">
    <source>
        <dbReference type="ARBA" id="ARBA00049360"/>
    </source>
</evidence>
<dbReference type="InterPro" id="IPR008250">
    <property type="entry name" value="ATPase_P-typ_transduc_dom_A_sf"/>
</dbReference>
<dbReference type="Proteomes" id="UP001422074">
    <property type="component" value="Unassembled WGS sequence"/>
</dbReference>
<comment type="function">
    <text evidence="1">Mediates magnesium influx to the cytosol.</text>
</comment>
<evidence type="ECO:0000256" key="12">
    <source>
        <dbReference type="ARBA" id="ARBA00022842"/>
    </source>
</evidence>
<dbReference type="EMBL" id="JBDFRB010000007">
    <property type="protein sequence ID" value="MEN2744822.1"/>
    <property type="molecule type" value="Genomic_DNA"/>
</dbReference>
<dbReference type="InterPro" id="IPR023298">
    <property type="entry name" value="ATPase_P-typ_TM_dom_sf"/>
</dbReference>
<dbReference type="NCBIfam" id="TIGR01494">
    <property type="entry name" value="ATPase_P-type"/>
    <property type="match status" value="2"/>
</dbReference>
<protein>
    <recommendedName>
        <fullName evidence="5">Magnesium-transporting ATPase, P-type 1</fullName>
        <ecNumber evidence="4">7.2.2.14</ecNumber>
    </recommendedName>
    <alternativeName>
        <fullName evidence="16">Mg(2+) transport ATPase, P-type 1</fullName>
    </alternativeName>
</protein>
<dbReference type="RefSeq" id="WP_345885117.1">
    <property type="nucleotide sequence ID" value="NZ_JBDFRB010000007.1"/>
</dbReference>
<evidence type="ECO:0000256" key="17">
    <source>
        <dbReference type="ARBA" id="ARBA00047295"/>
    </source>
</evidence>
<organism evidence="21 22">
    <name type="scientific">Sinomonas halotolerans</name>
    <dbReference type="NCBI Taxonomy" id="1644133"/>
    <lineage>
        <taxon>Bacteria</taxon>
        <taxon>Bacillati</taxon>
        <taxon>Actinomycetota</taxon>
        <taxon>Actinomycetes</taxon>
        <taxon>Micrococcales</taxon>
        <taxon>Micrococcaceae</taxon>
        <taxon>Sinomonas</taxon>
    </lineage>
</organism>
<dbReference type="EC" id="7.2.2.14" evidence="4"/>
<proteinExistence type="inferred from homology"/>
<comment type="catalytic activity">
    <reaction evidence="18">
        <text>ATP + H2O = ADP + phosphate + H(+)</text>
        <dbReference type="Rhea" id="RHEA:13065"/>
        <dbReference type="ChEBI" id="CHEBI:15377"/>
        <dbReference type="ChEBI" id="CHEBI:15378"/>
        <dbReference type="ChEBI" id="CHEBI:30616"/>
        <dbReference type="ChEBI" id="CHEBI:43474"/>
        <dbReference type="ChEBI" id="CHEBI:456216"/>
    </reaction>
</comment>
<dbReference type="SFLD" id="SFLDS00003">
    <property type="entry name" value="Haloacid_Dehalogenase"/>
    <property type="match status" value="1"/>
</dbReference>
<dbReference type="Gene3D" id="2.70.150.10">
    <property type="entry name" value="Calcium-transporting ATPase, cytoplasmic transduction domain A"/>
    <property type="match status" value="1"/>
</dbReference>
<dbReference type="PROSITE" id="PS00154">
    <property type="entry name" value="ATPASE_E1_E2"/>
    <property type="match status" value="1"/>
</dbReference>
<dbReference type="SFLD" id="SFLDF00027">
    <property type="entry name" value="p-type_atpase"/>
    <property type="match status" value="1"/>
</dbReference>
<accession>A0ABU9X052</accession>
<evidence type="ECO:0000256" key="11">
    <source>
        <dbReference type="ARBA" id="ARBA00022840"/>
    </source>
</evidence>
<evidence type="ECO:0000256" key="1">
    <source>
        <dbReference type="ARBA" id="ARBA00003954"/>
    </source>
</evidence>
<reference evidence="21 22" key="1">
    <citation type="submission" date="2024-05" db="EMBL/GenBank/DDBJ databases">
        <title>Sinomonas sp. nov., isolated from a waste landfill.</title>
        <authorList>
            <person name="Zhao Y."/>
        </authorList>
    </citation>
    <scope>NUCLEOTIDE SEQUENCE [LARGE SCALE GENOMIC DNA]</scope>
    <source>
        <strain evidence="21 22">CCTCC AB2014300</strain>
    </source>
</reference>
<dbReference type="PRINTS" id="PR01836">
    <property type="entry name" value="MGATPASE"/>
</dbReference>
<comment type="caution">
    <text evidence="21">The sequence shown here is derived from an EMBL/GenBank/DDBJ whole genome shotgun (WGS) entry which is preliminary data.</text>
</comment>
<keyword evidence="6" id="KW-1003">Cell membrane</keyword>
<dbReference type="InterPro" id="IPR004014">
    <property type="entry name" value="ATPase_P-typ_cation-transptr_N"/>
</dbReference>
<feature type="transmembrane region" description="Helical" evidence="19">
    <location>
        <begin position="62"/>
        <end position="83"/>
    </location>
</feature>
<gene>
    <name evidence="21" type="ORF">ABCQ75_09750</name>
</gene>
<dbReference type="SFLD" id="SFLDG00002">
    <property type="entry name" value="C1.7:_P-type_atpase_like"/>
    <property type="match status" value="1"/>
</dbReference>
<feature type="transmembrane region" description="Helical" evidence="19">
    <location>
        <begin position="845"/>
        <end position="869"/>
    </location>
</feature>
<feature type="transmembrane region" description="Helical" evidence="19">
    <location>
        <begin position="284"/>
        <end position="311"/>
    </location>
</feature>
<dbReference type="InterPro" id="IPR023299">
    <property type="entry name" value="ATPase_P-typ_cyto_dom_N"/>
</dbReference>
<sequence length="936" mass="97255">MSVEAVSDRCQLPAAQAAGMPADEVLAALGTGPAGLGEDEAARRLALGANVLQARRVSGVHVLVRQFASPLQGLLVAAAVLSFATGDRLNAVIIVAILLGSALLGFVNEFRAEKTAADLHARISHTVVVTRGGNERPVPVRDLVPGDVVRVGLGNIVPADARVIEADGLEADEGVLTGESAAVPKHADPVPEGTALAELSACLLMGTVIHAGTGRAVVTATGRDAEFGRIAAGLAQGLPETGFQRGLKDFSVMLLWVGIALTAGILAINLVLQRPFIESVLFSLAIAVGITPQLLPAVVSTSLAAGSRLLAKDRVLVKRLLAIEDLGNLDVLVTDKTGTLTEGRIGFEEAVPVSAAGGGNTGGGNTGGGNTGGGELERRRLTELAMLCCEVDPSEAGAFGAGQNPVDAALWEAFPELPAALAGRIRVALRPFDHGTRTMETAVRWDGPDAGPEGTLRIVKGAPEAVLALCSGPAAGADDHARAALDALFRRGARVVAVASGPAGTARGPGPGGGAPAAAGTEGGPLRLEGFLSFIDRPKQDARASLGRLAELGIEVKIATGDNALVAQHVTGVLGMRAGDVLTGADLDGMDDDELARAATGARVFARVSPEQKARVVALLRRRHSVGFLGDGVNDAIALAKADVGISVDSATDVAKDAADVVLLDKDLGVLADGVVGGRRIFANTVKYLLMGTSSNFGNMFSAAAASSFLSFLPMLPGQILLNNLLYDSSQLAIPTDRVDREQLRRPAHWDIAGIRRFMLVFGPISSLFDFATFALMLWVLHAVPEEFRAGWFVESLATQTLIVFAIRTRRIPFVRSRASAVLTASVLAVVAVGAVIPYTQFGTLIGFFPLPVPFFLALAGMVVLYLVLIETAKHFFYRTAHEQAPHPSAPPAPVPSLAGHDAHTRVHRRAVPFVVHTGKAKVRRPPGHGVAAGRR</sequence>
<evidence type="ECO:0000256" key="14">
    <source>
        <dbReference type="ARBA" id="ARBA00022989"/>
    </source>
</evidence>
<dbReference type="SUPFAM" id="SSF81665">
    <property type="entry name" value="Calcium ATPase, transmembrane domain M"/>
    <property type="match status" value="1"/>
</dbReference>
<evidence type="ECO:0000256" key="10">
    <source>
        <dbReference type="ARBA" id="ARBA00022741"/>
    </source>
</evidence>
<dbReference type="Pfam" id="PF00702">
    <property type="entry name" value="Hydrolase"/>
    <property type="match status" value="1"/>
</dbReference>
<feature type="domain" description="Cation-transporting P-type ATPase N-terminal" evidence="20">
    <location>
        <begin position="16"/>
        <end position="87"/>
    </location>
</feature>
<comment type="subcellular location">
    <subcellularLocation>
        <location evidence="2">Cell inner membrane</location>
        <topology evidence="2">Multi-pass membrane protein</topology>
    </subcellularLocation>
</comment>
<dbReference type="Gene3D" id="3.40.1110.10">
    <property type="entry name" value="Calcium-transporting ATPase, cytoplasmic domain N"/>
    <property type="match status" value="1"/>
</dbReference>
<evidence type="ECO:0000256" key="13">
    <source>
        <dbReference type="ARBA" id="ARBA00022967"/>
    </source>
</evidence>
<dbReference type="InterPro" id="IPR044492">
    <property type="entry name" value="P_typ_ATPase_HD_dom"/>
</dbReference>
<dbReference type="SUPFAM" id="SSF56784">
    <property type="entry name" value="HAD-like"/>
    <property type="match status" value="1"/>
</dbReference>
<feature type="transmembrane region" description="Helical" evidence="19">
    <location>
        <begin position="89"/>
        <end position="107"/>
    </location>
</feature>
<evidence type="ECO:0000256" key="7">
    <source>
        <dbReference type="ARBA" id="ARBA00022519"/>
    </source>
</evidence>
<feature type="transmembrane region" description="Helical" evidence="19">
    <location>
        <begin position="758"/>
        <end position="784"/>
    </location>
</feature>
<keyword evidence="22" id="KW-1185">Reference proteome</keyword>
<dbReference type="InterPro" id="IPR006068">
    <property type="entry name" value="ATPase_P-typ_cation-transptr_C"/>
</dbReference>
<dbReference type="Pfam" id="PF00122">
    <property type="entry name" value="E1-E2_ATPase"/>
    <property type="match status" value="1"/>
</dbReference>
<dbReference type="SUPFAM" id="SSF81653">
    <property type="entry name" value="Calcium ATPase, transduction domain A"/>
    <property type="match status" value="1"/>
</dbReference>
<evidence type="ECO:0000256" key="15">
    <source>
        <dbReference type="ARBA" id="ARBA00023136"/>
    </source>
</evidence>
<evidence type="ECO:0000256" key="4">
    <source>
        <dbReference type="ARBA" id="ARBA00012786"/>
    </source>
</evidence>
<keyword evidence="12" id="KW-0460">Magnesium</keyword>
<evidence type="ECO:0000313" key="22">
    <source>
        <dbReference type="Proteomes" id="UP001422074"/>
    </source>
</evidence>
<name>A0ABU9X052_9MICC</name>
<evidence type="ECO:0000256" key="9">
    <source>
        <dbReference type="ARBA" id="ARBA00022692"/>
    </source>
</evidence>
<evidence type="ECO:0000256" key="8">
    <source>
        <dbReference type="ARBA" id="ARBA00022553"/>
    </source>
</evidence>
<dbReference type="Pfam" id="PF00690">
    <property type="entry name" value="Cation_ATPase_N"/>
    <property type="match status" value="1"/>
</dbReference>
<keyword evidence="15 19" id="KW-0472">Membrane</keyword>
<keyword evidence="9 19" id="KW-0812">Transmembrane</keyword>
<evidence type="ECO:0000256" key="16">
    <source>
        <dbReference type="ARBA" id="ARBA00029806"/>
    </source>
</evidence>
<evidence type="ECO:0000256" key="19">
    <source>
        <dbReference type="SAM" id="Phobius"/>
    </source>
</evidence>
<evidence type="ECO:0000256" key="3">
    <source>
        <dbReference type="ARBA" id="ARBA00008746"/>
    </source>
</evidence>
<comment type="similarity">
    <text evidence="3">Belongs to the cation transport ATPase (P-type) (TC 3.A.3) family. Type IIIB subfamily.</text>
</comment>
<dbReference type="SUPFAM" id="SSF81660">
    <property type="entry name" value="Metal cation-transporting ATPase, ATP-binding domain N"/>
    <property type="match status" value="1"/>
</dbReference>
<evidence type="ECO:0000259" key="20">
    <source>
        <dbReference type="SMART" id="SM00831"/>
    </source>
</evidence>
<dbReference type="InterPro" id="IPR018303">
    <property type="entry name" value="ATPase_P-typ_P_site"/>
</dbReference>
<keyword evidence="13" id="KW-1278">Translocase</keyword>
<dbReference type="Pfam" id="PF00689">
    <property type="entry name" value="Cation_ATPase_C"/>
    <property type="match status" value="1"/>
</dbReference>
<keyword evidence="8" id="KW-0597">Phosphoprotein</keyword>
<keyword evidence="10" id="KW-0547">Nucleotide-binding</keyword>
<dbReference type="InterPro" id="IPR059000">
    <property type="entry name" value="ATPase_P-type_domA"/>
</dbReference>
<dbReference type="InterPro" id="IPR001757">
    <property type="entry name" value="P_typ_ATPase"/>
</dbReference>
<evidence type="ECO:0000313" key="21">
    <source>
        <dbReference type="EMBL" id="MEN2744822.1"/>
    </source>
</evidence>
<dbReference type="SMART" id="SM00831">
    <property type="entry name" value="Cation_ATPase_N"/>
    <property type="match status" value="1"/>
</dbReference>
<keyword evidence="11" id="KW-0067">ATP-binding</keyword>
<evidence type="ECO:0000256" key="2">
    <source>
        <dbReference type="ARBA" id="ARBA00004429"/>
    </source>
</evidence>
<dbReference type="Gene3D" id="1.20.1110.10">
    <property type="entry name" value="Calcium-transporting ATPase, transmembrane domain"/>
    <property type="match status" value="1"/>
</dbReference>
<evidence type="ECO:0000256" key="6">
    <source>
        <dbReference type="ARBA" id="ARBA00022475"/>
    </source>
</evidence>
<keyword evidence="7" id="KW-0997">Cell inner membrane</keyword>
<comment type="catalytic activity">
    <reaction evidence="17">
        <text>Mg(2+)(out) + ATP + H2O = Mg(2+)(in) + ADP + phosphate + H(+)</text>
        <dbReference type="Rhea" id="RHEA:10260"/>
        <dbReference type="ChEBI" id="CHEBI:15377"/>
        <dbReference type="ChEBI" id="CHEBI:15378"/>
        <dbReference type="ChEBI" id="CHEBI:18420"/>
        <dbReference type="ChEBI" id="CHEBI:30616"/>
        <dbReference type="ChEBI" id="CHEBI:43474"/>
        <dbReference type="ChEBI" id="CHEBI:456216"/>
        <dbReference type="EC" id="7.2.2.14"/>
    </reaction>
</comment>
<feature type="transmembrane region" description="Helical" evidence="19">
    <location>
        <begin position="819"/>
        <end position="839"/>
    </location>
</feature>
<feature type="transmembrane region" description="Helical" evidence="19">
    <location>
        <begin position="253"/>
        <end position="272"/>
    </location>
</feature>
<dbReference type="InterPro" id="IPR006415">
    <property type="entry name" value="P-type_ATPase_IIIB"/>
</dbReference>